<keyword evidence="2" id="KW-1185">Reference proteome</keyword>
<dbReference type="EMBL" id="JAUSUD010000015">
    <property type="protein sequence ID" value="MDQ0231774.1"/>
    <property type="molecule type" value="Genomic_DNA"/>
</dbReference>
<comment type="caution">
    <text evidence="1">The sequence shown here is derived from an EMBL/GenBank/DDBJ whole genome shotgun (WGS) entry which is preliminary data.</text>
</comment>
<dbReference type="RefSeq" id="WP_307343300.1">
    <property type="nucleotide sequence ID" value="NZ_JAUSUD010000015.1"/>
</dbReference>
<gene>
    <name evidence="1" type="ORF">J2S19_003059</name>
</gene>
<evidence type="ECO:0000313" key="2">
    <source>
        <dbReference type="Proteomes" id="UP001234495"/>
    </source>
</evidence>
<organism evidence="1 2">
    <name type="scientific">Metabacillus malikii</name>
    <dbReference type="NCBI Taxonomy" id="1504265"/>
    <lineage>
        <taxon>Bacteria</taxon>
        <taxon>Bacillati</taxon>
        <taxon>Bacillota</taxon>
        <taxon>Bacilli</taxon>
        <taxon>Bacillales</taxon>
        <taxon>Bacillaceae</taxon>
        <taxon>Metabacillus</taxon>
    </lineage>
</organism>
<proteinExistence type="predicted"/>
<accession>A0ABT9ZHL5</accession>
<sequence>MKPKYEKALFPRFRDDLNKRSKNVVFKYTEMIIEEKYPELYEEVKYLIDRNVEKEALLKKVGHLPGINTTSEEFQKELFELITRHFETYYDDKGEQLM</sequence>
<reference evidence="1 2" key="1">
    <citation type="submission" date="2023-07" db="EMBL/GenBank/DDBJ databases">
        <title>Genomic Encyclopedia of Type Strains, Phase IV (KMG-IV): sequencing the most valuable type-strain genomes for metagenomic binning, comparative biology and taxonomic classification.</title>
        <authorList>
            <person name="Goeker M."/>
        </authorList>
    </citation>
    <scope>NUCLEOTIDE SEQUENCE [LARGE SCALE GENOMIC DNA]</scope>
    <source>
        <strain evidence="1 2">DSM 29005</strain>
    </source>
</reference>
<name>A0ABT9ZHL5_9BACI</name>
<dbReference type="Proteomes" id="UP001234495">
    <property type="component" value="Unassembled WGS sequence"/>
</dbReference>
<protein>
    <submittedName>
        <fullName evidence="1">Uncharacterized protein</fullName>
    </submittedName>
</protein>
<evidence type="ECO:0000313" key="1">
    <source>
        <dbReference type="EMBL" id="MDQ0231774.1"/>
    </source>
</evidence>